<evidence type="ECO:0000256" key="1">
    <source>
        <dbReference type="SAM" id="SignalP"/>
    </source>
</evidence>
<dbReference type="RefSeq" id="WP_191143773.1">
    <property type="nucleotide sequence ID" value="NZ_JACXAF010000004.1"/>
</dbReference>
<dbReference type="InterPro" id="IPR036278">
    <property type="entry name" value="Sialidase_sf"/>
</dbReference>
<dbReference type="EMBL" id="JACXAF010000004">
    <property type="protein sequence ID" value="MBD1388665.1"/>
    <property type="molecule type" value="Genomic_DNA"/>
</dbReference>
<comment type="caution">
    <text evidence="2">The sequence shown here is derived from an EMBL/GenBank/DDBJ whole genome shotgun (WGS) entry which is preliminary data.</text>
</comment>
<dbReference type="AlphaFoldDB" id="A0A8J6ULB9"/>
<sequence>MLQLKPIKTAFAKRLVLASSLVLASAALSGCAGSLDALTSSNTADYFADNGTGNPLAVVQHPAGEHHNGITYVSYQGPFEDPYVAAYNHDTQEWLGPFRAGTSELGRRLGRTKFDNHGKPTLIIDNEGYIHIFYGGHGGDKHHGENPLGNVHHGANKHSISKRPYDISEWDEVDNISVFGTYNQALKMDNGDIYLFYRHGAHRSDWVYQKSTDNGRSFDAPVSFLKHKRRDDLKAVDSWYAWVGHGEGDDLIVSFDYHLCWDVDATKRGHTTERHDAHFMVFDTQTDTWTNVAGQQLTMPLTREAAEQQTLAMDTGDQWTFNGSTYLDHQGHPHLAMNVGVDLGQKTGGPKQTRHIRWDGETWQGGNSVNGKVTGMSRGDFVLDPNDGITYFLADAEGKQGVIAKWNSKDGGKTFSKQKELLRSSNGEFSITSIIKNAHPDGQVLVAEKLRGNPDRRIYLVGDNGPIARPLADATLEKDKSKFKKK</sequence>
<dbReference type="PROSITE" id="PS51257">
    <property type="entry name" value="PROKAR_LIPOPROTEIN"/>
    <property type="match status" value="1"/>
</dbReference>
<evidence type="ECO:0000313" key="2">
    <source>
        <dbReference type="EMBL" id="MBD1388665.1"/>
    </source>
</evidence>
<dbReference type="SUPFAM" id="SSF50939">
    <property type="entry name" value="Sialidases"/>
    <property type="match status" value="1"/>
</dbReference>
<feature type="chain" id="PRO_5035249958" evidence="1">
    <location>
        <begin position="25"/>
        <end position="486"/>
    </location>
</feature>
<evidence type="ECO:0000313" key="3">
    <source>
        <dbReference type="Proteomes" id="UP000638014"/>
    </source>
</evidence>
<dbReference type="CDD" id="cd15482">
    <property type="entry name" value="Sialidase_non-viral"/>
    <property type="match status" value="1"/>
</dbReference>
<dbReference type="Pfam" id="PF15892">
    <property type="entry name" value="BNR_4"/>
    <property type="match status" value="1"/>
</dbReference>
<gene>
    <name evidence="2" type="ORF">IC617_04415</name>
</gene>
<proteinExistence type="predicted"/>
<accession>A0A8J6ULB9</accession>
<dbReference type="Proteomes" id="UP000638014">
    <property type="component" value="Unassembled WGS sequence"/>
</dbReference>
<reference evidence="2" key="1">
    <citation type="submission" date="2020-09" db="EMBL/GenBank/DDBJ databases">
        <title>A novel bacterium of genus Neiella, isolated from South China Sea.</title>
        <authorList>
            <person name="Huang H."/>
            <person name="Mo K."/>
            <person name="Hu Y."/>
        </authorList>
    </citation>
    <scope>NUCLEOTIDE SEQUENCE</scope>
    <source>
        <strain evidence="2">HB171785</strain>
    </source>
</reference>
<organism evidence="2 3">
    <name type="scientific">Neiella litorisoli</name>
    <dbReference type="NCBI Taxonomy" id="2771431"/>
    <lineage>
        <taxon>Bacteria</taxon>
        <taxon>Pseudomonadati</taxon>
        <taxon>Pseudomonadota</taxon>
        <taxon>Gammaproteobacteria</taxon>
        <taxon>Alteromonadales</taxon>
        <taxon>Echinimonadaceae</taxon>
        <taxon>Neiella</taxon>
    </lineage>
</organism>
<feature type="signal peptide" evidence="1">
    <location>
        <begin position="1"/>
        <end position="24"/>
    </location>
</feature>
<keyword evidence="1" id="KW-0732">Signal</keyword>
<name>A0A8J6ULB9_9GAMM</name>
<keyword evidence="3" id="KW-1185">Reference proteome</keyword>
<protein>
    <submittedName>
        <fullName evidence="2">BNR-4 repeat-containing protein</fullName>
    </submittedName>
</protein>